<comment type="similarity">
    <text evidence="1">Belongs to the oxygen-dependent FAD-linked oxidoreductase family.</text>
</comment>
<evidence type="ECO:0000313" key="9">
    <source>
        <dbReference type="Proteomes" id="UP000256690"/>
    </source>
</evidence>
<dbReference type="RefSeq" id="XP_026608157.1">
    <property type="nucleotide sequence ID" value="XM_026742312.1"/>
</dbReference>
<dbReference type="InterPro" id="IPR016166">
    <property type="entry name" value="FAD-bd_PCMH"/>
</dbReference>
<feature type="signal peptide" evidence="6">
    <location>
        <begin position="1"/>
        <end position="22"/>
    </location>
</feature>
<dbReference type="GeneID" id="38110666"/>
<dbReference type="Gene3D" id="3.40.462.20">
    <property type="match status" value="1"/>
</dbReference>
<dbReference type="Pfam" id="PF01565">
    <property type="entry name" value="FAD_binding_4"/>
    <property type="match status" value="1"/>
</dbReference>
<evidence type="ECO:0000256" key="5">
    <source>
        <dbReference type="ARBA" id="ARBA00023002"/>
    </source>
</evidence>
<evidence type="ECO:0000313" key="8">
    <source>
        <dbReference type="EMBL" id="RDW92974.1"/>
    </source>
</evidence>
<dbReference type="PANTHER" id="PTHR42973">
    <property type="entry name" value="BINDING OXIDOREDUCTASE, PUTATIVE (AFU_ORTHOLOGUE AFUA_1G17690)-RELATED"/>
    <property type="match status" value="1"/>
</dbReference>
<keyword evidence="3 6" id="KW-0732">Signal</keyword>
<keyword evidence="4" id="KW-0274">FAD</keyword>
<dbReference type="InterPro" id="IPR012951">
    <property type="entry name" value="BBE"/>
</dbReference>
<evidence type="ECO:0000256" key="3">
    <source>
        <dbReference type="ARBA" id="ARBA00022729"/>
    </source>
</evidence>
<dbReference type="OrthoDB" id="415825at2759"/>
<dbReference type="Proteomes" id="UP000256690">
    <property type="component" value="Unassembled WGS sequence"/>
</dbReference>
<dbReference type="GO" id="GO:0071949">
    <property type="term" value="F:FAD binding"/>
    <property type="evidence" value="ECO:0007669"/>
    <property type="project" value="InterPro"/>
</dbReference>
<dbReference type="InterPro" id="IPR050416">
    <property type="entry name" value="FAD-linked_Oxidoreductase"/>
</dbReference>
<keyword evidence="9" id="KW-1185">Reference proteome</keyword>
<comment type="caution">
    <text evidence="8">The sequence shown here is derived from an EMBL/GenBank/DDBJ whole genome shotgun (WGS) entry which is preliminary data.</text>
</comment>
<feature type="chain" id="PRO_5017645342" description="FAD-binding PCMH-type domain-containing protein" evidence="6">
    <location>
        <begin position="23"/>
        <end position="489"/>
    </location>
</feature>
<dbReference type="Pfam" id="PF08031">
    <property type="entry name" value="BBE"/>
    <property type="match status" value="1"/>
</dbReference>
<sequence>MRSIFKLLPALALLATPAVVNAAAGDSSIDFHALFRPVLSEKANIYTTGDTGYPGVNERWSNLQNPSFVAAIQPATEQDVANTVRTAVAHNISFLATGSAHSVKPGYKSVKGAVNIDLSLLKNIFLDYPNDTVTIGPGVTNNQVYNVVYDVQRELPLSTDKCISTLGTMIGGGLGTLQGVRGILAETLMSARLVTATGELLTVSPTSHAPLFWALRGAGANFGILVSATFRMFPQTNSGWSLYGDFTIPAENNASAFELIRSVDDSLTHGVFWGILGGFNRSSMTPTMSLRLMVYGDEAFAAPHIAKARALHPTRESWANTTWNTYGEPSAIMCDRGWSADMWSTGLARTDVDALVEIWGQWTAFAAENEWFNGLWMQERHSEEALLAVPQEERGVYPWRDTKVNLVFVNYIEDARYEAQLHEFIRPLRDRVQETMGFEHRHAYVNEAYGDEGPEVWYGAHNLPRLVALKQQWDPEGRFGAGMPIPLTL</sequence>
<keyword evidence="2" id="KW-0285">Flavoprotein</keyword>
<dbReference type="InterPro" id="IPR016169">
    <property type="entry name" value="FAD-bd_PCMH_sub2"/>
</dbReference>
<dbReference type="PANTHER" id="PTHR42973:SF32">
    <property type="entry name" value="FAD-LINKED OXIDOREDUCTASE AFOF"/>
    <property type="match status" value="1"/>
</dbReference>
<accession>A0A3D8T345</accession>
<evidence type="ECO:0000256" key="4">
    <source>
        <dbReference type="ARBA" id="ARBA00022827"/>
    </source>
</evidence>
<protein>
    <recommendedName>
        <fullName evidence="7">FAD-binding PCMH-type domain-containing protein</fullName>
    </recommendedName>
</protein>
<dbReference type="Gene3D" id="3.30.465.10">
    <property type="match status" value="1"/>
</dbReference>
<dbReference type="GO" id="GO:0016491">
    <property type="term" value="F:oxidoreductase activity"/>
    <property type="evidence" value="ECO:0007669"/>
    <property type="project" value="UniProtKB-KW"/>
</dbReference>
<evidence type="ECO:0000256" key="6">
    <source>
        <dbReference type="SAM" id="SignalP"/>
    </source>
</evidence>
<dbReference type="SUPFAM" id="SSF55103">
    <property type="entry name" value="FAD-linked oxidases, C-terminal domain"/>
    <property type="match status" value="1"/>
</dbReference>
<dbReference type="PROSITE" id="PS51387">
    <property type="entry name" value="FAD_PCMH"/>
    <property type="match status" value="1"/>
</dbReference>
<dbReference type="EMBL" id="PVWQ01000001">
    <property type="protein sequence ID" value="RDW92974.1"/>
    <property type="molecule type" value="Genomic_DNA"/>
</dbReference>
<keyword evidence="5" id="KW-0560">Oxidoreductase</keyword>
<evidence type="ECO:0000259" key="7">
    <source>
        <dbReference type="PROSITE" id="PS51387"/>
    </source>
</evidence>
<dbReference type="InterPro" id="IPR036318">
    <property type="entry name" value="FAD-bd_PCMH-like_sf"/>
</dbReference>
<proteinExistence type="inferred from homology"/>
<organism evidence="8 9">
    <name type="scientific">Aspergillus mulundensis</name>
    <dbReference type="NCBI Taxonomy" id="1810919"/>
    <lineage>
        <taxon>Eukaryota</taxon>
        <taxon>Fungi</taxon>
        <taxon>Dikarya</taxon>
        <taxon>Ascomycota</taxon>
        <taxon>Pezizomycotina</taxon>
        <taxon>Eurotiomycetes</taxon>
        <taxon>Eurotiomycetidae</taxon>
        <taxon>Eurotiales</taxon>
        <taxon>Aspergillaceae</taxon>
        <taxon>Aspergillus</taxon>
        <taxon>Aspergillus subgen. Nidulantes</taxon>
    </lineage>
</organism>
<evidence type="ECO:0000256" key="2">
    <source>
        <dbReference type="ARBA" id="ARBA00022630"/>
    </source>
</evidence>
<reference evidence="8 9" key="1">
    <citation type="journal article" date="2018" name="IMA Fungus">
        <title>IMA Genome-F 9: Draft genome sequence of Annulohypoxylon stygium, Aspergillus mulundensis, Berkeleyomyces basicola (syn. Thielaviopsis basicola), Ceratocystis smalleyi, two Cercospora beticola strains, Coleophoma cylindrospora, Fusarium fracticaudum, Phialophora cf. hyalina, and Morchella septimelata.</title>
        <authorList>
            <person name="Wingfield B.D."/>
            <person name="Bills G.F."/>
            <person name="Dong Y."/>
            <person name="Huang W."/>
            <person name="Nel W.J."/>
            <person name="Swalarsk-Parry B.S."/>
            <person name="Vaghefi N."/>
            <person name="Wilken P.M."/>
            <person name="An Z."/>
            <person name="de Beer Z.W."/>
            <person name="De Vos L."/>
            <person name="Chen L."/>
            <person name="Duong T.A."/>
            <person name="Gao Y."/>
            <person name="Hammerbacher A."/>
            <person name="Kikkert J.R."/>
            <person name="Li Y."/>
            <person name="Li H."/>
            <person name="Li K."/>
            <person name="Li Q."/>
            <person name="Liu X."/>
            <person name="Ma X."/>
            <person name="Naidoo K."/>
            <person name="Pethybridge S.J."/>
            <person name="Sun J."/>
            <person name="Steenkamp E.T."/>
            <person name="van der Nest M.A."/>
            <person name="van Wyk S."/>
            <person name="Wingfield M.J."/>
            <person name="Xiong C."/>
            <person name="Yue Q."/>
            <person name="Zhang X."/>
        </authorList>
    </citation>
    <scope>NUCLEOTIDE SEQUENCE [LARGE SCALE GENOMIC DNA]</scope>
    <source>
        <strain evidence="8 9">DSM 5745</strain>
    </source>
</reference>
<dbReference type="InterPro" id="IPR006094">
    <property type="entry name" value="Oxid_FAD_bind_N"/>
</dbReference>
<dbReference type="STRING" id="1810919.A0A3D8T345"/>
<name>A0A3D8T345_9EURO</name>
<dbReference type="InterPro" id="IPR016164">
    <property type="entry name" value="FAD-linked_Oxase-like_C"/>
</dbReference>
<feature type="domain" description="FAD-binding PCMH-type" evidence="7">
    <location>
        <begin position="64"/>
        <end position="235"/>
    </location>
</feature>
<dbReference type="SUPFAM" id="SSF56176">
    <property type="entry name" value="FAD-binding/transporter-associated domain-like"/>
    <property type="match status" value="1"/>
</dbReference>
<gene>
    <name evidence="8" type="ORF">DSM5745_00296</name>
</gene>
<evidence type="ECO:0000256" key="1">
    <source>
        <dbReference type="ARBA" id="ARBA00005466"/>
    </source>
</evidence>
<dbReference type="AlphaFoldDB" id="A0A3D8T345"/>